<organism evidence="2">
    <name type="scientific">Lotharella oceanica</name>
    <dbReference type="NCBI Taxonomy" id="641309"/>
    <lineage>
        <taxon>Eukaryota</taxon>
        <taxon>Sar</taxon>
        <taxon>Rhizaria</taxon>
        <taxon>Cercozoa</taxon>
        <taxon>Chlorarachniophyceae</taxon>
        <taxon>Lotharella</taxon>
    </lineage>
</organism>
<keyword evidence="1" id="KW-0175">Coiled coil</keyword>
<proteinExistence type="predicted"/>
<name>A0A7S2TF42_9EUKA</name>
<gene>
    <name evidence="2" type="ORF">LSP00402_LOCUS757</name>
</gene>
<feature type="coiled-coil region" evidence="1">
    <location>
        <begin position="162"/>
        <end position="193"/>
    </location>
</feature>
<accession>A0A7S2TF42</accession>
<dbReference type="AlphaFoldDB" id="A0A7S2TF42"/>
<sequence length="197" mass="21820">MGSGVSTSVLLEKIAAGYDSSLTHKYPGGPPGNEFVFDDPTVVKEETPLIQGVPKCEVRPESVFEINRLRVSAANIKNAITAEVNNMAIRKEFVGQMTEYINDRIIELNAVKRQIGQEEEWLTSSKAKIMYLHATEKIIKTEDIMSCLGRLQANKAQAEVPLEGAVKTLTEQKEELTKEIEEWEKKLKEGAGGEKAA</sequence>
<evidence type="ECO:0000256" key="1">
    <source>
        <dbReference type="SAM" id="Coils"/>
    </source>
</evidence>
<reference evidence="2" key="1">
    <citation type="submission" date="2021-01" db="EMBL/GenBank/DDBJ databases">
        <authorList>
            <person name="Corre E."/>
            <person name="Pelletier E."/>
            <person name="Niang G."/>
            <person name="Scheremetjew M."/>
            <person name="Finn R."/>
            <person name="Kale V."/>
            <person name="Holt S."/>
            <person name="Cochrane G."/>
            <person name="Meng A."/>
            <person name="Brown T."/>
            <person name="Cohen L."/>
        </authorList>
    </citation>
    <scope>NUCLEOTIDE SEQUENCE</scope>
    <source>
        <strain evidence="2">CCMP622</strain>
    </source>
</reference>
<evidence type="ECO:0000313" key="2">
    <source>
        <dbReference type="EMBL" id="CAD9745339.1"/>
    </source>
</evidence>
<dbReference type="EMBL" id="HBHP01001174">
    <property type="protein sequence ID" value="CAD9745339.1"/>
    <property type="molecule type" value="Transcribed_RNA"/>
</dbReference>
<protein>
    <submittedName>
        <fullName evidence="2">Uncharacterized protein</fullName>
    </submittedName>
</protein>